<reference evidence="1" key="1">
    <citation type="journal article" date="2014" name="Int. J. Syst. Evol. Microbiol.">
        <title>Complete genome sequence of Corynebacterium casei LMG S-19264T (=DSM 44701T), isolated from a smear-ripened cheese.</title>
        <authorList>
            <consortium name="US DOE Joint Genome Institute (JGI-PGF)"/>
            <person name="Walter F."/>
            <person name="Albersmeier A."/>
            <person name="Kalinowski J."/>
            <person name="Ruckert C."/>
        </authorList>
    </citation>
    <scope>NUCLEOTIDE SEQUENCE</scope>
    <source>
        <strain evidence="1">JCM 4391</strain>
    </source>
</reference>
<dbReference type="AlphaFoldDB" id="A0A918M672"/>
<organism evidence="1 2">
    <name type="scientific">Streptomyces lavendofoliae</name>
    <dbReference type="NCBI Taxonomy" id="67314"/>
    <lineage>
        <taxon>Bacteria</taxon>
        <taxon>Bacillati</taxon>
        <taxon>Actinomycetota</taxon>
        <taxon>Actinomycetes</taxon>
        <taxon>Kitasatosporales</taxon>
        <taxon>Streptomycetaceae</taxon>
        <taxon>Streptomyces</taxon>
    </lineage>
</organism>
<accession>A0A918M672</accession>
<dbReference type="InterPro" id="IPR016084">
    <property type="entry name" value="Haem_Oase-like_multi-hlx"/>
</dbReference>
<gene>
    <name evidence="1" type="ORF">GCM10010274_41330</name>
</gene>
<protein>
    <submittedName>
        <fullName evidence="1">Uncharacterized protein</fullName>
    </submittedName>
</protein>
<evidence type="ECO:0000313" key="2">
    <source>
        <dbReference type="Proteomes" id="UP000636661"/>
    </source>
</evidence>
<evidence type="ECO:0000313" key="1">
    <source>
        <dbReference type="EMBL" id="GGU48368.1"/>
    </source>
</evidence>
<dbReference type="RefSeq" id="WP_189552351.1">
    <property type="nucleotide sequence ID" value="NZ_BMTP01000010.1"/>
</dbReference>
<keyword evidence="2" id="KW-1185">Reference proteome</keyword>
<reference evidence="1" key="2">
    <citation type="submission" date="2020-09" db="EMBL/GenBank/DDBJ databases">
        <authorList>
            <person name="Sun Q."/>
            <person name="Ohkuma M."/>
        </authorList>
    </citation>
    <scope>NUCLEOTIDE SEQUENCE</scope>
    <source>
        <strain evidence="1">JCM 4391</strain>
    </source>
</reference>
<dbReference type="EMBL" id="BMTP01000010">
    <property type="protein sequence ID" value="GGU48368.1"/>
    <property type="molecule type" value="Genomic_DNA"/>
</dbReference>
<sequence length="224" mass="23715">MTQQARELLEATAHALAPRQGANRLVAAIADGTAGRIAIGTLALEQRHIIASDRRSFLHLAARAAPRPHATALFTTLAEGEALAQDRLGPLLCGCGLDEVTAEAYEPEAGCQVYPAYVAWLALHGDPADVAIALYANFAAWGGYCATIAAALRTRHGFTDEACGFFDFFALPAPALLDQAVAAVQEGLDGGHVTMPAALRYGRLLQSYESMFWDTLSPEATGHP</sequence>
<proteinExistence type="predicted"/>
<name>A0A918M672_9ACTN</name>
<dbReference type="Proteomes" id="UP000636661">
    <property type="component" value="Unassembled WGS sequence"/>
</dbReference>
<comment type="caution">
    <text evidence="1">The sequence shown here is derived from an EMBL/GenBank/DDBJ whole genome shotgun (WGS) entry which is preliminary data.</text>
</comment>
<dbReference type="Gene3D" id="1.20.910.10">
    <property type="entry name" value="Heme oxygenase-like"/>
    <property type="match status" value="1"/>
</dbReference>
<dbReference type="SUPFAM" id="SSF48613">
    <property type="entry name" value="Heme oxygenase-like"/>
    <property type="match status" value="1"/>
</dbReference>